<protein>
    <submittedName>
        <fullName evidence="1">9050_t:CDS:1</fullName>
    </submittedName>
</protein>
<organism evidence="1 2">
    <name type="scientific">Paraglomus brasilianum</name>
    <dbReference type="NCBI Taxonomy" id="144538"/>
    <lineage>
        <taxon>Eukaryota</taxon>
        <taxon>Fungi</taxon>
        <taxon>Fungi incertae sedis</taxon>
        <taxon>Mucoromycota</taxon>
        <taxon>Glomeromycotina</taxon>
        <taxon>Glomeromycetes</taxon>
        <taxon>Paraglomerales</taxon>
        <taxon>Paraglomeraceae</taxon>
        <taxon>Paraglomus</taxon>
    </lineage>
</organism>
<dbReference type="AlphaFoldDB" id="A0A9N9FA89"/>
<sequence>MDLNVKFRGWEVALDSDDFTLPSILKFRRTKKDFSSNKQVEHTAIAKFVSYVEETAVDEKWRKAASVFNKSGELKRQAQWEAVETFWREVELEEIEKDNQLLSKKMDQVDMRFCLDQSLAGNEAHVILNRTKLDCLSKRENLKRKAVPNVDTGKSDTNTVSGTITGGMFIDRSSESKTDREKDEIDDFFLSTSEQQSSNPFEQDTVNKTDNERDKKNINEMSLLIALIVMQREINISVFEFCPFCGTNIDADTSKLQLSTGKIVEDVLFEFVKDIDYE</sequence>
<accession>A0A9N9FA89</accession>
<dbReference type="OrthoDB" id="2427761at2759"/>
<comment type="caution">
    <text evidence="1">The sequence shown here is derived from an EMBL/GenBank/DDBJ whole genome shotgun (WGS) entry which is preliminary data.</text>
</comment>
<gene>
    <name evidence="1" type="ORF">PBRASI_LOCUS3580</name>
</gene>
<keyword evidence="2" id="KW-1185">Reference proteome</keyword>
<evidence type="ECO:0000313" key="1">
    <source>
        <dbReference type="EMBL" id="CAG8520122.1"/>
    </source>
</evidence>
<dbReference type="EMBL" id="CAJVPI010000328">
    <property type="protein sequence ID" value="CAG8520122.1"/>
    <property type="molecule type" value="Genomic_DNA"/>
</dbReference>
<proteinExistence type="predicted"/>
<dbReference type="Proteomes" id="UP000789739">
    <property type="component" value="Unassembled WGS sequence"/>
</dbReference>
<reference evidence="1" key="1">
    <citation type="submission" date="2021-06" db="EMBL/GenBank/DDBJ databases">
        <authorList>
            <person name="Kallberg Y."/>
            <person name="Tangrot J."/>
            <person name="Rosling A."/>
        </authorList>
    </citation>
    <scope>NUCLEOTIDE SEQUENCE</scope>
    <source>
        <strain evidence="1">BR232B</strain>
    </source>
</reference>
<evidence type="ECO:0000313" key="2">
    <source>
        <dbReference type="Proteomes" id="UP000789739"/>
    </source>
</evidence>
<feature type="non-terminal residue" evidence="1">
    <location>
        <position position="278"/>
    </location>
</feature>
<name>A0A9N9FA89_9GLOM</name>